<dbReference type="InterPro" id="IPR036291">
    <property type="entry name" value="NAD(P)-bd_dom_sf"/>
</dbReference>
<name>A0A1H0UZA4_9PSEU</name>
<reference evidence="2" key="1">
    <citation type="submission" date="2016-10" db="EMBL/GenBank/DDBJ databases">
        <authorList>
            <person name="Varghese N."/>
            <person name="Submissions S."/>
        </authorList>
    </citation>
    <scope>NUCLEOTIDE SEQUENCE [LARGE SCALE GENOMIC DNA]</scope>
    <source>
        <strain evidence="2">CGMCC 4.6609</strain>
    </source>
</reference>
<gene>
    <name evidence="1" type="ORF">SAMN05421507_11347</name>
</gene>
<sequence length="133" mass="13364">MLIAGADPGGLAGLLEQSGHTVRVAPLDAAPDEPVAVAGESDELDVLVNTAGLAPETFQAKVAGLARTLQACLPALERSAAPVVVNVSDPGSPLSEAAARVVEVEYAKAFPGVRISTSGDDAASIVRVVGREP</sequence>
<proteinExistence type="predicted"/>
<organism evidence="1 2">
    <name type="scientific">Lentzea jiangxiensis</name>
    <dbReference type="NCBI Taxonomy" id="641025"/>
    <lineage>
        <taxon>Bacteria</taxon>
        <taxon>Bacillati</taxon>
        <taxon>Actinomycetota</taxon>
        <taxon>Actinomycetes</taxon>
        <taxon>Pseudonocardiales</taxon>
        <taxon>Pseudonocardiaceae</taxon>
        <taxon>Lentzea</taxon>
    </lineage>
</organism>
<evidence type="ECO:0000313" key="1">
    <source>
        <dbReference type="EMBL" id="SDP71517.1"/>
    </source>
</evidence>
<dbReference type="AlphaFoldDB" id="A0A1H0UZA4"/>
<dbReference type="SUPFAM" id="SSF51735">
    <property type="entry name" value="NAD(P)-binding Rossmann-fold domains"/>
    <property type="match status" value="1"/>
</dbReference>
<evidence type="ECO:0000313" key="2">
    <source>
        <dbReference type="Proteomes" id="UP000199691"/>
    </source>
</evidence>
<dbReference type="EMBL" id="FNIX01000013">
    <property type="protein sequence ID" value="SDP71517.1"/>
    <property type="molecule type" value="Genomic_DNA"/>
</dbReference>
<keyword evidence="2" id="KW-1185">Reference proteome</keyword>
<protein>
    <submittedName>
        <fullName evidence="1">Uncharacterized protein</fullName>
    </submittedName>
</protein>
<accession>A0A1H0UZA4</accession>
<dbReference type="STRING" id="641025.SAMN05421507_11347"/>
<dbReference type="Proteomes" id="UP000199691">
    <property type="component" value="Unassembled WGS sequence"/>
</dbReference>
<dbReference type="Gene3D" id="3.40.50.720">
    <property type="entry name" value="NAD(P)-binding Rossmann-like Domain"/>
    <property type="match status" value="1"/>
</dbReference>